<dbReference type="Proteomes" id="UP000215596">
    <property type="component" value="Unassembled WGS sequence"/>
</dbReference>
<gene>
    <name evidence="3" type="ORF">CHH67_12730</name>
</gene>
<protein>
    <recommendedName>
        <fullName evidence="2">DUF1648 domain-containing protein</fullName>
    </recommendedName>
</protein>
<name>A0A268ETS4_9BACL</name>
<keyword evidence="1" id="KW-1133">Transmembrane helix</keyword>
<evidence type="ECO:0000313" key="4">
    <source>
        <dbReference type="Proteomes" id="UP000215596"/>
    </source>
</evidence>
<sequence>MKKPTRTALLLLAGTFVILLAVTFVLPSQIPFHFNAKGEAGWYASKYFILCLTPVPYLIYWQFKRNKK</sequence>
<organism evidence="3 4">
    <name type="scientific">Paenibacillus campinasensis</name>
    <dbReference type="NCBI Taxonomy" id="66347"/>
    <lineage>
        <taxon>Bacteria</taxon>
        <taxon>Bacillati</taxon>
        <taxon>Bacillota</taxon>
        <taxon>Bacilli</taxon>
        <taxon>Bacillales</taxon>
        <taxon>Paenibacillaceae</taxon>
        <taxon>Paenibacillus</taxon>
    </lineage>
</organism>
<evidence type="ECO:0000256" key="1">
    <source>
        <dbReference type="SAM" id="Phobius"/>
    </source>
</evidence>
<accession>A0A268ETS4</accession>
<dbReference type="InterPro" id="IPR012867">
    <property type="entry name" value="DUF1648"/>
</dbReference>
<keyword evidence="1" id="KW-0812">Transmembrane</keyword>
<dbReference type="RefSeq" id="WP_095265554.1">
    <property type="nucleotide sequence ID" value="NZ_NPBY01000038.1"/>
</dbReference>
<proteinExistence type="predicted"/>
<evidence type="ECO:0000313" key="3">
    <source>
        <dbReference type="EMBL" id="PAD76474.1"/>
    </source>
</evidence>
<evidence type="ECO:0000259" key="2">
    <source>
        <dbReference type="Pfam" id="PF07853"/>
    </source>
</evidence>
<comment type="caution">
    <text evidence="3">The sequence shown here is derived from an EMBL/GenBank/DDBJ whole genome shotgun (WGS) entry which is preliminary data.</text>
</comment>
<feature type="transmembrane region" description="Helical" evidence="1">
    <location>
        <begin position="43"/>
        <end position="63"/>
    </location>
</feature>
<dbReference type="EMBL" id="NPBY01000038">
    <property type="protein sequence ID" value="PAD76474.1"/>
    <property type="molecule type" value="Genomic_DNA"/>
</dbReference>
<keyword evidence="1" id="KW-0472">Membrane</keyword>
<dbReference type="AlphaFoldDB" id="A0A268ETS4"/>
<dbReference type="Pfam" id="PF07853">
    <property type="entry name" value="DUF1648"/>
    <property type="match status" value="1"/>
</dbReference>
<dbReference type="OrthoDB" id="9808690at2"/>
<feature type="domain" description="DUF1648" evidence="2">
    <location>
        <begin position="10"/>
        <end position="55"/>
    </location>
</feature>
<reference evidence="3 4" key="1">
    <citation type="submission" date="2017-07" db="EMBL/GenBank/DDBJ databases">
        <title>Isolation and whole genome analysis of endospore-forming bacteria from heroin.</title>
        <authorList>
            <person name="Kalinowski J."/>
            <person name="Ahrens B."/>
            <person name="Al-Dilaimi A."/>
            <person name="Winkler A."/>
            <person name="Wibberg D."/>
            <person name="Schleenbecker U."/>
            <person name="Ruckert C."/>
            <person name="Wolfel R."/>
            <person name="Grass G."/>
        </authorList>
    </citation>
    <scope>NUCLEOTIDE SEQUENCE [LARGE SCALE GENOMIC DNA]</scope>
    <source>
        <strain evidence="3 4">7537-G1</strain>
    </source>
</reference>